<evidence type="ECO:0000256" key="4">
    <source>
        <dbReference type="ARBA" id="ARBA00022664"/>
    </source>
</evidence>
<dbReference type="InterPro" id="IPR033647">
    <property type="entry name" value="Aar2_N"/>
</dbReference>
<feature type="domain" description="AAR2 C-terminal" evidence="10">
    <location>
        <begin position="211"/>
        <end position="373"/>
    </location>
</feature>
<accession>A0AA88LFU8</accession>
<evidence type="ECO:0000256" key="1">
    <source>
        <dbReference type="ARBA" id="ARBA00003708"/>
    </source>
</evidence>
<dbReference type="PANTHER" id="PTHR12689:SF4">
    <property type="entry name" value="PROTEIN AAR2 HOMOLOG"/>
    <property type="match status" value="1"/>
</dbReference>
<dbReference type="EMBL" id="JAVRJZ010000007">
    <property type="protein sequence ID" value="KAK2720045.1"/>
    <property type="molecule type" value="Genomic_DNA"/>
</dbReference>
<dbReference type="InterPro" id="IPR038516">
    <property type="entry name" value="AAR2_N_sf"/>
</dbReference>
<dbReference type="InterPro" id="IPR033648">
    <property type="entry name" value="AAR2_C"/>
</dbReference>
<dbReference type="Gene3D" id="2.60.34.20">
    <property type="match status" value="1"/>
</dbReference>
<protein>
    <recommendedName>
        <fullName evidence="3">Protein AAR2 homolog</fullName>
    </recommendedName>
    <alternativeName>
        <fullName evidence="7">AAR2 splicing factor homolog</fullName>
    </alternativeName>
</protein>
<dbReference type="AlphaFoldDB" id="A0AA88LFU8"/>
<dbReference type="FunFam" id="2.60.34.20:FF:000001">
    <property type="entry name" value="protein AAR2 homolog"/>
    <property type="match status" value="1"/>
</dbReference>
<comment type="subunit">
    <text evidence="8">Interacts with PRPF8 (via RNase H homology domain). Component of a U5 snRNP complex that contains PRPF8.</text>
</comment>
<comment type="similarity">
    <text evidence="2">Belongs to the AAR2 family.</text>
</comment>
<evidence type="ECO:0000256" key="9">
    <source>
        <dbReference type="SAM" id="MobiDB-lite"/>
    </source>
</evidence>
<dbReference type="Gene3D" id="1.25.40.550">
    <property type="entry name" value="Aar2, C-terminal domain-like"/>
    <property type="match status" value="1"/>
</dbReference>
<dbReference type="InterPro" id="IPR007946">
    <property type="entry name" value="AAR2"/>
</dbReference>
<keyword evidence="13" id="KW-1185">Reference proteome</keyword>
<dbReference type="InterPro" id="IPR038514">
    <property type="entry name" value="AAR2_C_sf"/>
</dbReference>
<dbReference type="PANTHER" id="PTHR12689">
    <property type="entry name" value="A1 CISTRON SPLICING FACTOR AAR2-RELATED"/>
    <property type="match status" value="1"/>
</dbReference>
<keyword evidence="4" id="KW-0507">mRNA processing</keyword>
<organism evidence="12 13">
    <name type="scientific">Artemia franciscana</name>
    <name type="common">Brine shrimp</name>
    <name type="synonym">Artemia sanfranciscana</name>
    <dbReference type="NCBI Taxonomy" id="6661"/>
    <lineage>
        <taxon>Eukaryota</taxon>
        <taxon>Metazoa</taxon>
        <taxon>Ecdysozoa</taxon>
        <taxon>Arthropoda</taxon>
        <taxon>Crustacea</taxon>
        <taxon>Branchiopoda</taxon>
        <taxon>Anostraca</taxon>
        <taxon>Artemiidae</taxon>
        <taxon>Artemia</taxon>
    </lineage>
</organism>
<evidence type="ECO:0000256" key="7">
    <source>
        <dbReference type="ARBA" id="ARBA00030625"/>
    </source>
</evidence>
<evidence type="ECO:0000256" key="8">
    <source>
        <dbReference type="ARBA" id="ARBA00047009"/>
    </source>
</evidence>
<reference evidence="12" key="1">
    <citation type="submission" date="2023-07" db="EMBL/GenBank/DDBJ databases">
        <title>Chromosome-level genome assembly of Artemia franciscana.</title>
        <authorList>
            <person name="Jo E."/>
        </authorList>
    </citation>
    <scope>NUCLEOTIDE SEQUENCE</scope>
    <source>
        <tissue evidence="12">Whole body</tissue>
    </source>
</reference>
<evidence type="ECO:0000256" key="6">
    <source>
        <dbReference type="ARBA" id="ARBA00023187"/>
    </source>
</evidence>
<dbReference type="FunFam" id="1.25.40.550:FF:000001">
    <property type="entry name" value="AAR2 splicing factor homolog"/>
    <property type="match status" value="1"/>
</dbReference>
<feature type="domain" description="AAR2 N-terminal" evidence="11">
    <location>
        <begin position="13"/>
        <end position="142"/>
    </location>
</feature>
<feature type="compositionally biased region" description="Polar residues" evidence="9">
    <location>
        <begin position="169"/>
        <end position="181"/>
    </location>
</feature>
<keyword evidence="5" id="KW-0747">Spliceosome</keyword>
<dbReference type="Pfam" id="PF20981">
    <property type="entry name" value="AAR2_1st"/>
    <property type="match status" value="1"/>
</dbReference>
<evidence type="ECO:0000313" key="12">
    <source>
        <dbReference type="EMBL" id="KAK2720045.1"/>
    </source>
</evidence>
<dbReference type="Proteomes" id="UP001187531">
    <property type="component" value="Unassembled WGS sequence"/>
</dbReference>
<evidence type="ECO:0000259" key="10">
    <source>
        <dbReference type="Pfam" id="PF05282"/>
    </source>
</evidence>
<dbReference type="GO" id="GO:0000244">
    <property type="term" value="P:spliceosomal tri-snRNP complex assembly"/>
    <property type="evidence" value="ECO:0007669"/>
    <property type="project" value="TreeGrafter"/>
</dbReference>
<feature type="region of interest" description="Disordered" evidence="9">
    <location>
        <begin position="161"/>
        <end position="184"/>
    </location>
</feature>
<dbReference type="Pfam" id="PF05282">
    <property type="entry name" value="AAR2"/>
    <property type="match status" value="1"/>
</dbReference>
<keyword evidence="6" id="KW-0508">mRNA splicing</keyword>
<sequence>MDQETAKTLFKEGCVLFLMEYPIGSEIGIDLQSWNVGEKFRGIKMIPPGMHFIYYSVSNKTGQIAPRTGFFVEVNPKEVIGMKWNALSEDFEYITSAEELEPLKTNLENLDPFLGPYPYDTYKRWISLSHRVSKTVVEKLEPLSKRITSVADLIPSKKFEQKHRHRNFQGETTAPAQTNIEPSDKPLSELATSEEFLLPEMHHRPGTNLRFSEIPTRRYPEGASSAEITQHSLDSSYVLEQLWSQWDNPNQLLGELQMAFLAFLVGQSYLGFEHWKQLILTISTSDRALLRNPDFFIEFLNDLYFQLSEVSEDFFVDIVSQDNFLVHSLRTLFSNIREINVVKKEKGSSLKKLRDKADKMVEHLQTRFNWDFQAEPEDESPVIVADL</sequence>
<comment type="function">
    <text evidence="1">Component of the U5 snRNP complex that is required for spliceosome assembly and for pre-mRNA splicing.</text>
</comment>
<comment type="caution">
    <text evidence="12">The sequence shown here is derived from an EMBL/GenBank/DDBJ whole genome shotgun (WGS) entry which is preliminary data.</text>
</comment>
<dbReference type="GO" id="GO:0005681">
    <property type="term" value="C:spliceosomal complex"/>
    <property type="evidence" value="ECO:0007669"/>
    <property type="project" value="UniProtKB-KW"/>
</dbReference>
<evidence type="ECO:0000313" key="13">
    <source>
        <dbReference type="Proteomes" id="UP001187531"/>
    </source>
</evidence>
<dbReference type="CDD" id="cd13778">
    <property type="entry name" value="Aar2_C"/>
    <property type="match status" value="1"/>
</dbReference>
<evidence type="ECO:0000256" key="2">
    <source>
        <dbReference type="ARBA" id="ARBA00006281"/>
    </source>
</evidence>
<evidence type="ECO:0000259" key="11">
    <source>
        <dbReference type="Pfam" id="PF20981"/>
    </source>
</evidence>
<proteinExistence type="inferred from homology"/>
<dbReference type="CDD" id="cd13777">
    <property type="entry name" value="Aar2_N"/>
    <property type="match status" value="1"/>
</dbReference>
<name>A0AA88LFU8_ARTSF</name>
<evidence type="ECO:0000256" key="5">
    <source>
        <dbReference type="ARBA" id="ARBA00022728"/>
    </source>
</evidence>
<gene>
    <name evidence="12" type="ORF">QYM36_004079</name>
</gene>
<evidence type="ECO:0000256" key="3">
    <source>
        <dbReference type="ARBA" id="ARBA00016372"/>
    </source>
</evidence>